<dbReference type="Pfam" id="PF01928">
    <property type="entry name" value="CYTH"/>
    <property type="match status" value="1"/>
</dbReference>
<feature type="domain" description="CHAD" evidence="2">
    <location>
        <begin position="210"/>
        <end position="484"/>
    </location>
</feature>
<dbReference type="STRING" id="1325564.NSJP_0651"/>
<protein>
    <recommendedName>
        <fullName evidence="5">CHAD domain-containing protein</fullName>
    </recommendedName>
</protein>
<dbReference type="SMART" id="SM01118">
    <property type="entry name" value="CYTH"/>
    <property type="match status" value="1"/>
</dbReference>
<evidence type="ECO:0000259" key="1">
    <source>
        <dbReference type="PROSITE" id="PS51707"/>
    </source>
</evidence>
<dbReference type="CDD" id="cd07374">
    <property type="entry name" value="CYTH-like_Pase"/>
    <property type="match status" value="1"/>
</dbReference>
<dbReference type="KEGG" id="nja:NSJP_0651"/>
<evidence type="ECO:0000313" key="3">
    <source>
        <dbReference type="EMBL" id="SLM46823.1"/>
    </source>
</evidence>
<dbReference type="InterPro" id="IPR007899">
    <property type="entry name" value="CHAD_dom"/>
</dbReference>
<dbReference type="PANTHER" id="PTHR39339:SF1">
    <property type="entry name" value="CHAD DOMAIN-CONTAINING PROTEIN"/>
    <property type="match status" value="1"/>
</dbReference>
<evidence type="ECO:0000259" key="2">
    <source>
        <dbReference type="PROSITE" id="PS51708"/>
    </source>
</evidence>
<dbReference type="Proteomes" id="UP000192042">
    <property type="component" value="Chromosome I"/>
</dbReference>
<dbReference type="PROSITE" id="PS51707">
    <property type="entry name" value="CYTH"/>
    <property type="match status" value="1"/>
</dbReference>
<dbReference type="InterPro" id="IPR023577">
    <property type="entry name" value="CYTH_domain"/>
</dbReference>
<dbReference type="Gene3D" id="1.40.20.10">
    <property type="entry name" value="CHAD domain"/>
    <property type="match status" value="1"/>
</dbReference>
<dbReference type="InterPro" id="IPR033469">
    <property type="entry name" value="CYTH-like_dom_sf"/>
</dbReference>
<dbReference type="SMART" id="SM00880">
    <property type="entry name" value="CHAD"/>
    <property type="match status" value="1"/>
</dbReference>
<evidence type="ECO:0008006" key="5">
    <source>
        <dbReference type="Google" id="ProtNLM"/>
    </source>
</evidence>
<dbReference type="PROSITE" id="PS51708">
    <property type="entry name" value="CHAD"/>
    <property type="match status" value="1"/>
</dbReference>
<gene>
    <name evidence="3" type="ORF">NSJP_0651</name>
</gene>
<name>A0A1W1I1X2_9BACT</name>
<sequence length="491" mass="55642">MLKVSPPPTSVIPLKSVVETEKKLSVEADFRLPALSGRPLPRRVFTSTYFDTLDHCLARSSITLRRRLDHGSAVWQMKLPPVHGARRELELRESSATPPAQFADALIVLHEGKHLVPIAELRTSRTGVCLLDGKRNRIEVVLDSVSVLRQGSVIQQFKELEIESLHGNDTEIETLASTLYGAGARPHDGRPKLFRALSLACHAPDDSDGDASMLDSIRHGLIRQLDTLKQCDPAVRLCGDMNDVHRIRVAARRMRTLLKAVRKATSPDWTEPLLPGLKWLGDIFALVRNLDVQMEYFRAESEQLKARDRRPLEPFLRHLQSDRELARQRLLSEMRTARYFGFISKLRDAAESPTVTDPKYTFTDAAARQFRTLRKAVRHLNANPSNAELHHVRILTKRARYAAELAQAGDGKGIGRFIKCAARFQDLLGTHQDAVLAERYVEGLLKYQGRRQAAFTAGLLAARAKQRRQEVRAELWSRWKRLKKRGNHTWS</sequence>
<dbReference type="Pfam" id="PF05235">
    <property type="entry name" value="CHAD"/>
    <property type="match status" value="1"/>
</dbReference>
<dbReference type="OrthoDB" id="9777271at2"/>
<dbReference type="Gene3D" id="2.40.320.10">
    <property type="entry name" value="Hypothetical Protein Pfu-838710-001"/>
    <property type="match status" value="1"/>
</dbReference>
<dbReference type="InterPro" id="IPR038186">
    <property type="entry name" value="CHAD_dom_sf"/>
</dbReference>
<dbReference type="PANTHER" id="PTHR39339">
    <property type="entry name" value="SLR1444 PROTEIN"/>
    <property type="match status" value="1"/>
</dbReference>
<evidence type="ECO:0000313" key="4">
    <source>
        <dbReference type="Proteomes" id="UP000192042"/>
    </source>
</evidence>
<reference evidence="3 4" key="1">
    <citation type="submission" date="2017-03" db="EMBL/GenBank/DDBJ databases">
        <authorList>
            <person name="Afonso C.L."/>
            <person name="Miller P.J."/>
            <person name="Scott M.A."/>
            <person name="Spackman E."/>
            <person name="Goraichik I."/>
            <person name="Dimitrov K.M."/>
            <person name="Suarez D.L."/>
            <person name="Swayne D.E."/>
        </authorList>
    </citation>
    <scope>NUCLEOTIDE SEQUENCE [LARGE SCALE GENOMIC DNA]</scope>
    <source>
        <strain evidence="3">Genome sequencing of Nitrospira japonica strain NJ11</strain>
    </source>
</reference>
<organism evidence="3 4">
    <name type="scientific">Nitrospira japonica</name>
    <dbReference type="NCBI Taxonomy" id="1325564"/>
    <lineage>
        <taxon>Bacteria</taxon>
        <taxon>Pseudomonadati</taxon>
        <taxon>Nitrospirota</taxon>
        <taxon>Nitrospiria</taxon>
        <taxon>Nitrospirales</taxon>
        <taxon>Nitrospiraceae</taxon>
        <taxon>Nitrospira</taxon>
    </lineage>
</organism>
<dbReference type="AlphaFoldDB" id="A0A1W1I1X2"/>
<accession>A0A1W1I1X2</accession>
<proteinExistence type="predicted"/>
<feature type="domain" description="CYTH" evidence="1">
    <location>
        <begin position="17"/>
        <end position="200"/>
    </location>
</feature>
<dbReference type="SUPFAM" id="SSF55154">
    <property type="entry name" value="CYTH-like phosphatases"/>
    <property type="match status" value="1"/>
</dbReference>
<dbReference type="EMBL" id="LT828648">
    <property type="protein sequence ID" value="SLM46823.1"/>
    <property type="molecule type" value="Genomic_DNA"/>
</dbReference>
<dbReference type="RefSeq" id="WP_080885445.1">
    <property type="nucleotide sequence ID" value="NZ_LT828648.1"/>
</dbReference>
<keyword evidence="4" id="KW-1185">Reference proteome</keyword>